<protein>
    <recommendedName>
        <fullName evidence="3">Rhs family protein</fullName>
    </recommendedName>
</protein>
<dbReference type="EMBL" id="FR872657">
    <property type="protein sequence ID" value="CCB91809.1"/>
    <property type="molecule type" value="Genomic_DNA"/>
</dbReference>
<name>F8LE94_9BACT</name>
<dbReference type="PROSITE" id="PS51257">
    <property type="entry name" value="PROKAR_LIPOPROTEIN"/>
    <property type="match status" value="1"/>
</dbReference>
<proteinExistence type="predicted"/>
<accession>F8LE94</accession>
<organism evidence="2">
    <name type="scientific">Waddlia chondrophila 2032/99</name>
    <dbReference type="NCBI Taxonomy" id="765953"/>
    <lineage>
        <taxon>Bacteria</taxon>
        <taxon>Pseudomonadati</taxon>
        <taxon>Chlamydiota</taxon>
        <taxon>Chlamydiia</taxon>
        <taxon>Parachlamydiales</taxon>
        <taxon>Waddliaceae</taxon>
        <taxon>Waddlia</taxon>
    </lineage>
</organism>
<feature type="signal peptide" evidence="1">
    <location>
        <begin position="1"/>
        <end position="38"/>
    </location>
</feature>
<reference evidence="2" key="1">
    <citation type="submission" date="2011-05" db="EMBL/GenBank/DDBJ databases">
        <title>Unity in variety -- the pan-genome of the Chlamydiae.</title>
        <authorList>
            <person name="Collingro A."/>
            <person name="Tischler P."/>
            <person name="Weinmaier T."/>
            <person name="Penz T."/>
            <person name="Heinz E."/>
            <person name="Brunham R.C."/>
            <person name="Read T.D."/>
            <person name="Bavoil P.M."/>
            <person name="Sachse K."/>
            <person name="Kahane S."/>
            <person name="Friedman M.G."/>
            <person name="Rattei T."/>
            <person name="Myers G.S.A."/>
            <person name="Horn M."/>
        </authorList>
    </citation>
    <scope>NUCLEOTIDE SEQUENCE</scope>
    <source>
        <strain evidence="2">2032/99</strain>
    </source>
</reference>
<gene>
    <name evidence="2" type="ORF">WCH_AX06730</name>
</gene>
<dbReference type="AlphaFoldDB" id="F8LE94"/>
<keyword evidence="1" id="KW-0732">Signal</keyword>
<evidence type="ECO:0008006" key="3">
    <source>
        <dbReference type="Google" id="ProtNLM"/>
    </source>
</evidence>
<feature type="chain" id="PRO_5003374244" description="Rhs family protein" evidence="1">
    <location>
        <begin position="39"/>
        <end position="240"/>
    </location>
</feature>
<evidence type="ECO:0000256" key="1">
    <source>
        <dbReference type="SAM" id="SignalP"/>
    </source>
</evidence>
<sequence length="240" mass="25464">MKEFFKGFAASAAQVGAACVVKWAIVGAVTFACPPAGAAVSSAMTAYSVGMTAYSVGKCAYDNYDTLQEIGDAALAGDLGQIAAWGIDAVCSMSYEQLGSLAFDAVSIAAPMARVKGAKAVADAKAASVAEKVEKAAKRVVKEPQAVKVGDFTYTKTVSKHLEDVVKYGPNKGCLSRPYMRSPLTINEIMFGSNPIMDPCGIPGALRWDTPGSFRNKIGTWELVLHPEEKIIYHYNFVSD</sequence>
<evidence type="ECO:0000313" key="2">
    <source>
        <dbReference type="EMBL" id="CCB91809.1"/>
    </source>
</evidence>